<dbReference type="PANTHER" id="PTHR34145">
    <property type="entry name" value="OS02G0105600 PROTEIN"/>
    <property type="match status" value="1"/>
</dbReference>
<dbReference type="SUPFAM" id="SSF52058">
    <property type="entry name" value="L domain-like"/>
    <property type="match status" value="1"/>
</dbReference>
<dbReference type="AlphaFoldDB" id="A0A6P8CPU2"/>
<evidence type="ECO:0000259" key="1">
    <source>
        <dbReference type="Pfam" id="PF23622"/>
    </source>
</evidence>
<dbReference type="SUPFAM" id="SSF81383">
    <property type="entry name" value="F-box domain"/>
    <property type="match status" value="1"/>
</dbReference>
<proteinExistence type="predicted"/>
<evidence type="ECO:0000313" key="4">
    <source>
        <dbReference type="RefSeq" id="XP_031383381.1"/>
    </source>
</evidence>
<dbReference type="RefSeq" id="XP_031383380.1">
    <property type="nucleotide sequence ID" value="XM_031527520.1"/>
</dbReference>
<name>A0A6P8CPU2_PUNGR</name>
<evidence type="ECO:0000313" key="2">
    <source>
        <dbReference type="Proteomes" id="UP000515151"/>
    </source>
</evidence>
<protein>
    <submittedName>
        <fullName evidence="3 4">FBD-associated F-box protein At4g10400-like isoform X1</fullName>
    </submittedName>
</protein>
<dbReference type="InterPro" id="IPR036047">
    <property type="entry name" value="F-box-like_dom_sf"/>
</dbReference>
<dbReference type="InterPro" id="IPR055357">
    <property type="entry name" value="LRR_At1g61320_AtMIF1"/>
</dbReference>
<gene>
    <name evidence="3 4" type="primary">LOC116197383</name>
</gene>
<dbReference type="Gene3D" id="3.80.10.10">
    <property type="entry name" value="Ribonuclease Inhibitor"/>
    <property type="match status" value="1"/>
</dbReference>
<dbReference type="Pfam" id="PF23622">
    <property type="entry name" value="LRR_At1g61320_AtMIF1"/>
    <property type="match status" value="1"/>
</dbReference>
<evidence type="ECO:0000313" key="3">
    <source>
        <dbReference type="RefSeq" id="XP_031383380.1"/>
    </source>
</evidence>
<accession>A0A6P8CPU2</accession>
<dbReference type="GeneID" id="116197383"/>
<keyword evidence="2" id="KW-1185">Reference proteome</keyword>
<dbReference type="InterPro" id="IPR053781">
    <property type="entry name" value="F-box_AtFBL13-like"/>
</dbReference>
<organism evidence="2 4">
    <name type="scientific">Punica granatum</name>
    <name type="common">Pomegranate</name>
    <dbReference type="NCBI Taxonomy" id="22663"/>
    <lineage>
        <taxon>Eukaryota</taxon>
        <taxon>Viridiplantae</taxon>
        <taxon>Streptophyta</taxon>
        <taxon>Embryophyta</taxon>
        <taxon>Tracheophyta</taxon>
        <taxon>Spermatophyta</taxon>
        <taxon>Magnoliopsida</taxon>
        <taxon>eudicotyledons</taxon>
        <taxon>Gunneridae</taxon>
        <taxon>Pentapetalae</taxon>
        <taxon>rosids</taxon>
        <taxon>malvids</taxon>
        <taxon>Myrtales</taxon>
        <taxon>Lythraceae</taxon>
        <taxon>Punica</taxon>
    </lineage>
</organism>
<dbReference type="OrthoDB" id="613853at2759"/>
<reference evidence="2" key="1">
    <citation type="journal article" date="2020" name="Plant Biotechnol. J.">
        <title>The pomegranate (Punica granatum L.) draft genome dissects genetic divergence between soft- and hard-seeded cultivars.</title>
        <authorList>
            <person name="Luo X."/>
            <person name="Li H."/>
            <person name="Wu Z."/>
            <person name="Yao W."/>
            <person name="Zhao P."/>
            <person name="Cao D."/>
            <person name="Yu H."/>
            <person name="Li K."/>
            <person name="Poudel K."/>
            <person name="Zhao D."/>
            <person name="Zhang F."/>
            <person name="Xia X."/>
            <person name="Chen L."/>
            <person name="Wang Q."/>
            <person name="Jing D."/>
            <person name="Cao S."/>
        </authorList>
    </citation>
    <scope>NUCLEOTIDE SEQUENCE [LARGE SCALE GENOMIC DNA]</scope>
</reference>
<dbReference type="PANTHER" id="PTHR34145:SF68">
    <property type="entry name" value="FBD DOMAIN-CONTAINING PROTEIN"/>
    <property type="match status" value="1"/>
</dbReference>
<sequence>MAKGVELAQCSELVDRLSSLPDDILIDNILPLFPIKEAARTSILSRRWRFLWPRVPFLDLDFDASKMVAACPLLDRDSRREFFRYGSRAASDYVDWVNRVVLFHSRRSNSLRLFRIRFLLDESFSQDIDSWLMLSLEKGVEVLELDSCRRLLKERYRPCRFPSIQPRLFPKLNLLKSLSLAGVSIKNDSLEHLLLGCEFLERLHLCCLKPLTAVNVTGPVSRLQYIDLSHCLCVRSIMLSAPTPDLVSFTYSDWANPHVHVELAPRLVDLFIASNFDLFAHPLSRYVAQLQTLHLHIEYWSLAQGDLHRFPNLSGLKHLKLSLAWLNYGLSLEREDLRGLTSLIKAAPSVQHLTLVMESSPFRQLMVRDEFANFDLQFLRVIEIVGWRGHEMECKLAVHLIKCVTSLEKLIIDCRAPLLLGSIIDEYGFAKEKIGEVRRNALELKQALSSKVKLVVI</sequence>
<dbReference type="Proteomes" id="UP000515151">
    <property type="component" value="Chromosome 2"/>
</dbReference>
<dbReference type="InterPro" id="IPR032675">
    <property type="entry name" value="LRR_dom_sf"/>
</dbReference>
<dbReference type="RefSeq" id="XP_031383381.1">
    <property type="nucleotide sequence ID" value="XM_031527521.1"/>
</dbReference>
<dbReference type="InterPro" id="IPR053772">
    <property type="entry name" value="At1g61320/At1g61330-like"/>
</dbReference>
<dbReference type="CDD" id="cd22160">
    <property type="entry name" value="F-box_AtFBL13-like"/>
    <property type="match status" value="1"/>
</dbReference>
<reference evidence="3 4" key="2">
    <citation type="submission" date="2025-04" db="UniProtKB">
        <authorList>
            <consortium name="RefSeq"/>
        </authorList>
    </citation>
    <scope>IDENTIFICATION</scope>
    <source>
        <tissue evidence="3 4">Leaf</tissue>
    </source>
</reference>
<feature type="domain" description="At1g61320/AtMIF1 LRR" evidence="1">
    <location>
        <begin position="171"/>
        <end position="417"/>
    </location>
</feature>